<evidence type="ECO:0008006" key="9">
    <source>
        <dbReference type="Google" id="ProtNLM"/>
    </source>
</evidence>
<comment type="similarity">
    <text evidence="1">Belongs to the WD repeat mio family.</text>
</comment>
<keyword evidence="2" id="KW-0853">WD repeat</keyword>
<evidence type="ECO:0000256" key="2">
    <source>
        <dbReference type="ARBA" id="ARBA00022574"/>
    </source>
</evidence>
<feature type="domain" description="GATOR2 complex protein MIO zinc-ribbon like" evidence="5">
    <location>
        <begin position="886"/>
        <end position="1011"/>
    </location>
</feature>
<dbReference type="PANTHER" id="PTHR16453:SF9">
    <property type="entry name" value="GATOR COMPLEX PROTEIN MIOS"/>
    <property type="match status" value="1"/>
</dbReference>
<gene>
    <name evidence="7" type="ORF">BASA50_002865</name>
</gene>
<evidence type="ECO:0000256" key="1">
    <source>
        <dbReference type="ARBA" id="ARBA00009713"/>
    </source>
</evidence>
<keyword evidence="3" id="KW-0677">Repeat</keyword>
<dbReference type="InterPro" id="IPR036322">
    <property type="entry name" value="WD40_repeat_dom_sf"/>
</dbReference>
<evidence type="ECO:0000259" key="6">
    <source>
        <dbReference type="Pfam" id="PF21719"/>
    </source>
</evidence>
<name>A0ABQ8FKD9_9FUNG</name>
<feature type="compositionally biased region" description="Polar residues" evidence="4">
    <location>
        <begin position="378"/>
        <end position="396"/>
    </location>
</feature>
<dbReference type="Proteomes" id="UP001648503">
    <property type="component" value="Unassembled WGS sequence"/>
</dbReference>
<dbReference type="Pfam" id="PF17034">
    <property type="entry name" value="zinc_ribbon_16"/>
    <property type="match status" value="1"/>
</dbReference>
<dbReference type="SUPFAM" id="SSF50978">
    <property type="entry name" value="WD40 repeat-like"/>
    <property type="match status" value="1"/>
</dbReference>
<proteinExistence type="inferred from homology"/>
<dbReference type="InterPro" id="IPR031488">
    <property type="entry name" value="Zn_ribbon_mio"/>
</dbReference>
<dbReference type="Pfam" id="PF21720">
    <property type="entry name" value="MIOS_WD40"/>
    <property type="match status" value="1"/>
</dbReference>
<protein>
    <recommendedName>
        <fullName evidence="9">WD repeat protein mio zinc-ribbon like domain-containing protein</fullName>
    </recommendedName>
</protein>
<evidence type="ECO:0000256" key="3">
    <source>
        <dbReference type="ARBA" id="ARBA00022737"/>
    </source>
</evidence>
<dbReference type="SMART" id="SM00320">
    <property type="entry name" value="WD40"/>
    <property type="match status" value="4"/>
</dbReference>
<keyword evidence="8" id="KW-1185">Reference proteome</keyword>
<dbReference type="CDD" id="cd16691">
    <property type="entry name" value="mRING-H2-C3H3C2_Mio"/>
    <property type="match status" value="1"/>
</dbReference>
<dbReference type="Pfam" id="PF21719">
    <property type="entry name" value="MIOS_a-sol"/>
    <property type="match status" value="1"/>
</dbReference>
<evidence type="ECO:0000259" key="5">
    <source>
        <dbReference type="Pfam" id="PF17034"/>
    </source>
</evidence>
<accession>A0ABQ8FKD9</accession>
<dbReference type="InterPro" id="IPR001680">
    <property type="entry name" value="WD40_rpt"/>
</dbReference>
<dbReference type="InterPro" id="IPR015943">
    <property type="entry name" value="WD40/YVTN_repeat-like_dom_sf"/>
</dbReference>
<dbReference type="PANTHER" id="PTHR16453">
    <property type="entry name" value="WD40 DOMAIN-CONTAINING PROTEIN MIO FAMILY MEMBER"/>
    <property type="match status" value="1"/>
</dbReference>
<dbReference type="InterPro" id="IPR037593">
    <property type="entry name" value="MIOS/Sea4"/>
</dbReference>
<evidence type="ECO:0000313" key="7">
    <source>
        <dbReference type="EMBL" id="KAH6599668.1"/>
    </source>
</evidence>
<evidence type="ECO:0000256" key="4">
    <source>
        <dbReference type="SAM" id="MobiDB-lite"/>
    </source>
</evidence>
<dbReference type="Gene3D" id="2.130.10.10">
    <property type="entry name" value="YVTN repeat-like/Quinoprotein amine dehydrogenase"/>
    <property type="match status" value="1"/>
</dbReference>
<feature type="region of interest" description="Disordered" evidence="4">
    <location>
        <begin position="378"/>
        <end position="406"/>
    </location>
</feature>
<organism evidence="7 8">
    <name type="scientific">Batrachochytrium salamandrivorans</name>
    <dbReference type="NCBI Taxonomy" id="1357716"/>
    <lineage>
        <taxon>Eukaryota</taxon>
        <taxon>Fungi</taxon>
        <taxon>Fungi incertae sedis</taxon>
        <taxon>Chytridiomycota</taxon>
        <taxon>Chytridiomycota incertae sedis</taxon>
        <taxon>Chytridiomycetes</taxon>
        <taxon>Rhizophydiales</taxon>
        <taxon>Rhizophydiales incertae sedis</taxon>
        <taxon>Batrachochytrium</taxon>
    </lineage>
</organism>
<comment type="caution">
    <text evidence="7">The sequence shown here is derived from an EMBL/GenBank/DDBJ whole genome shotgun (WGS) entry which is preliminary data.</text>
</comment>
<dbReference type="EMBL" id="JAFCIX010000062">
    <property type="protein sequence ID" value="KAH6599668.1"/>
    <property type="molecule type" value="Genomic_DNA"/>
</dbReference>
<sequence>MSVSGGRQHRRTGDSIIWSPHKATQRLFLCSSESQLKLFEWTGQDYQPDNATVNQVKAVAIHTSASIIKSVSWCQATDLSTIVATGNAVGKVSLMNLASFAVINGSLLISNAAKSLINKKERKSLDVDVLHSYQSLLDNHSNMPICSDYIPTNSRSCNTVAFSITNPHLLLAGFDKVRVDSCIYVWDICRPQIDASRQNTMSVEYTSSLNLPSLHKPISQYGTSEGVTSMCWMNEHAARFVAGMSLRYIRSYDCRVDSSQGPAFSIGTKAIHGLIADPFSTNRFASFGDDGVIRIWDERKLTDPILLLNPDFRSGISSISWSPSRPGLINCSGRDSSTMKFWQIHDVFKDKSTGTLVPTFTPKDNVASQLASTDWGNIPPTLSRTEPLGTGQTAAVPTSGLPSRGNDWGNVPQEQADLTERVPFLWKMQTVRSSNESISLFSWIPHQRRQILYVTTRSNEGIFEVSKLPTLPQSSFSPCGQITVSCDSLVSIWGADLDICTQVTQTDIAELMRSRVLEGYGLNCQENISLCKDDLILSSLWKFMDIVLAEESANAYCLSVDTDLQSTDREPRELADRSATKPLAKNGIMGMLALVSQREIGTVGGQFANTHSISGQGVGKVSALRLCGYDIDFEASNTEKLSSIEKDGAYERAAGVSLFTSGNLDGSIECLASAPDERLQLVAAALAGAVASRIYTSSASGLQGKDIFKSLGADLANPYLRALFSFASADGDWTCILSANDLPLADRVAVAIRFLGDEELSSYLEELSNHVISEGRIDGLLLTGFGKSGINLIENFVNRTSDVQTASLIIATCGLDLALDERVESWTELYRTLLDRWQLYHERARFDIRRRKTAMQIASLKRPNVLLGRASLSAADRIPPQVHVRCNFCSQPISTIQLPRRNTQPTGMLAARVQRHKLTACQHCGKPLPRCSICCQSMGGTVETGHSKNTVTSEQAGFNSVSNSQEQTATMINSWFTWCQSCKHGGHTGHILDWFKGHTMCPVADCTCQCLH</sequence>
<dbReference type="InterPro" id="IPR049092">
    <property type="entry name" value="MIOS_a-sol"/>
</dbReference>
<evidence type="ECO:0000313" key="8">
    <source>
        <dbReference type="Proteomes" id="UP001648503"/>
    </source>
</evidence>
<reference evidence="7 8" key="1">
    <citation type="submission" date="2021-02" db="EMBL/GenBank/DDBJ databases">
        <title>Variation within the Batrachochytrium salamandrivorans European outbreak.</title>
        <authorList>
            <person name="Kelly M."/>
            <person name="Pasmans F."/>
            <person name="Shea T.P."/>
            <person name="Munoz J.F."/>
            <person name="Carranza S."/>
            <person name="Cuomo C.A."/>
            <person name="Martel A."/>
        </authorList>
    </citation>
    <scope>NUCLEOTIDE SEQUENCE [LARGE SCALE GENOMIC DNA]</scope>
    <source>
        <strain evidence="7 8">AMFP18/2</strain>
    </source>
</reference>
<feature type="domain" description="MIOS-like alpha-solenoid" evidence="6">
    <location>
        <begin position="512"/>
        <end position="754"/>
    </location>
</feature>